<gene>
    <name evidence="2" type="ORF">PDIP_54160</name>
</gene>
<comment type="caution">
    <text evidence="2">The sequence shown here is derived from an EMBL/GenBank/DDBJ whole genome shotgun (WGS) entry which is preliminary data.</text>
</comment>
<dbReference type="KEGG" id="pdp:PDIP_54160"/>
<evidence type="ECO:0000313" key="2">
    <source>
        <dbReference type="EMBL" id="EKV11934.1"/>
    </source>
</evidence>
<dbReference type="Proteomes" id="UP000009886">
    <property type="component" value="Unassembled WGS sequence"/>
</dbReference>
<dbReference type="OrthoDB" id="434648at2759"/>
<evidence type="ECO:0000256" key="1">
    <source>
        <dbReference type="SAM" id="MobiDB-lite"/>
    </source>
</evidence>
<proteinExistence type="predicted"/>
<feature type="region of interest" description="Disordered" evidence="1">
    <location>
        <begin position="1"/>
        <end position="30"/>
    </location>
</feature>
<dbReference type="VEuPathDB" id="FungiDB:PDIP_54160"/>
<sequence length="83" mass="8936">MDSSTCSSKCRQPQQHNPRTSSGSKDIPAHPAGKKLKLLHVQTAYLATASPFLDTLADKECIVSLSNPFLSGPQYNINSCCLS</sequence>
<dbReference type="AlphaFoldDB" id="K9FS14"/>
<organism evidence="2 3">
    <name type="scientific">Penicillium digitatum (strain Pd1 / CECT 20795)</name>
    <name type="common">Green mold</name>
    <dbReference type="NCBI Taxonomy" id="1170230"/>
    <lineage>
        <taxon>Eukaryota</taxon>
        <taxon>Fungi</taxon>
        <taxon>Dikarya</taxon>
        <taxon>Ascomycota</taxon>
        <taxon>Pezizomycotina</taxon>
        <taxon>Eurotiomycetes</taxon>
        <taxon>Eurotiomycetidae</taxon>
        <taxon>Eurotiales</taxon>
        <taxon>Aspergillaceae</taxon>
        <taxon>Penicillium</taxon>
    </lineage>
</organism>
<reference evidence="3" key="1">
    <citation type="journal article" date="2012" name="BMC Genomics">
        <title>Genome sequence of the necrotrophic fungus Penicillium digitatum, the main postharvest pathogen of citrus.</title>
        <authorList>
            <person name="Marcet-Houben M."/>
            <person name="Ballester A.-R."/>
            <person name="de la Fuente B."/>
            <person name="Harries E."/>
            <person name="Marcos J.F."/>
            <person name="Gonzalez-Candelas L."/>
            <person name="Gabaldon T."/>
        </authorList>
    </citation>
    <scope>NUCLEOTIDE SEQUENCE [LARGE SCALE GENOMIC DNA]</scope>
    <source>
        <strain evidence="3">Pd1 / CECT 20795</strain>
    </source>
</reference>
<feature type="compositionally biased region" description="Polar residues" evidence="1">
    <location>
        <begin position="1"/>
        <end position="24"/>
    </location>
</feature>
<accession>K9FS14</accession>
<evidence type="ECO:0000313" key="3">
    <source>
        <dbReference type="Proteomes" id="UP000009886"/>
    </source>
</evidence>
<dbReference type="HOGENOM" id="CLU_2543285_0_0_1"/>
<protein>
    <submittedName>
        <fullName evidence="2">Uncharacterized protein</fullName>
    </submittedName>
</protein>
<name>K9FS14_PEND1</name>
<dbReference type="EMBL" id="AKCU01000365">
    <property type="protein sequence ID" value="EKV11934.1"/>
    <property type="molecule type" value="Genomic_DNA"/>
</dbReference>